<evidence type="ECO:0008006" key="5">
    <source>
        <dbReference type="Google" id="ProtNLM"/>
    </source>
</evidence>
<dbReference type="EMBL" id="MHRX01000007">
    <property type="protein sequence ID" value="OHA34766.1"/>
    <property type="molecule type" value="Genomic_DNA"/>
</dbReference>
<dbReference type="SUPFAM" id="SSF49384">
    <property type="entry name" value="Carbohydrate-binding domain"/>
    <property type="match status" value="1"/>
</dbReference>
<keyword evidence="2" id="KW-0812">Transmembrane</keyword>
<proteinExistence type="predicted"/>
<dbReference type="CDD" id="cd08547">
    <property type="entry name" value="Type_II_cohesin"/>
    <property type="match status" value="1"/>
</dbReference>
<protein>
    <recommendedName>
        <fullName evidence="5">Cohesin domain-containing protein</fullName>
    </recommendedName>
</protein>
<name>A0A1G2NFD0_9BACT</name>
<evidence type="ECO:0000256" key="1">
    <source>
        <dbReference type="SAM" id="MobiDB-lite"/>
    </source>
</evidence>
<dbReference type="InterPro" id="IPR008965">
    <property type="entry name" value="CBM2/CBM3_carb-bd_dom_sf"/>
</dbReference>
<dbReference type="Gene3D" id="2.60.40.680">
    <property type="match status" value="1"/>
</dbReference>
<dbReference type="GO" id="GO:0030246">
    <property type="term" value="F:carbohydrate binding"/>
    <property type="evidence" value="ECO:0007669"/>
    <property type="project" value="InterPro"/>
</dbReference>
<keyword evidence="2" id="KW-0472">Membrane</keyword>
<organism evidence="3 4">
    <name type="scientific">Candidatus Taylorbacteria bacterium RIFCSPLOWO2_01_FULL_45_15b</name>
    <dbReference type="NCBI Taxonomy" id="1802319"/>
    <lineage>
        <taxon>Bacteria</taxon>
        <taxon>Candidatus Tayloriibacteriota</taxon>
    </lineage>
</organism>
<evidence type="ECO:0000313" key="3">
    <source>
        <dbReference type="EMBL" id="OHA34766.1"/>
    </source>
</evidence>
<dbReference type="STRING" id="1802319.A2928_02890"/>
<evidence type="ECO:0000313" key="4">
    <source>
        <dbReference type="Proteomes" id="UP000176221"/>
    </source>
</evidence>
<keyword evidence="2" id="KW-1133">Transmembrane helix</keyword>
<reference evidence="3 4" key="1">
    <citation type="journal article" date="2016" name="Nat. Commun.">
        <title>Thousands of microbial genomes shed light on interconnected biogeochemical processes in an aquifer system.</title>
        <authorList>
            <person name="Anantharaman K."/>
            <person name="Brown C.T."/>
            <person name="Hug L.A."/>
            <person name="Sharon I."/>
            <person name="Castelle C.J."/>
            <person name="Probst A.J."/>
            <person name="Thomas B.C."/>
            <person name="Singh A."/>
            <person name="Wilkins M.J."/>
            <person name="Karaoz U."/>
            <person name="Brodie E.L."/>
            <person name="Williams K.H."/>
            <person name="Hubbard S.S."/>
            <person name="Banfield J.F."/>
        </authorList>
    </citation>
    <scope>NUCLEOTIDE SEQUENCE [LARGE SCALE GENOMIC DNA]</scope>
</reference>
<evidence type="ECO:0000256" key="2">
    <source>
        <dbReference type="SAM" id="Phobius"/>
    </source>
</evidence>
<feature type="region of interest" description="Disordered" evidence="1">
    <location>
        <begin position="432"/>
        <end position="458"/>
    </location>
</feature>
<sequence length="458" mass="50785">MRNWLMKPSILFLNAWFFVLIFIAGLHSPPVAHAEDQFIRVSPTIYKTSLVVSPRNQTIIDGSTFDVGIYLDTKGQSVNTVELNIKFSPDKLTLIKPSAGTSLISIWLEPPTYSNSLGSARLVGLITNGVTTERGLITTLTFKATGSGVASVKVDPTSRVLMNDGFGSEAELEYGTALYSIQPKAPDGPVVYSDTHPFQEEWYNNPSPVIYWDKEPKVTDFSYELDNKPFTIPDNIAEGEDAIIAYEDLPDGLWYFHVKSRKSGVWGGTTHFLARVDTTPPAVFTPRIDVVSATVIRKALVEFFTTDTLSGIDHYEVGIVNKDSNSSPGFVQADSPYQITNVISGEVRVIVRAFDRAGNIRDASVDVYVKPYRDLAKRFAPTILLALLALILLFVLLHFLFGHHFVAKEKKTYEDLHDESKKKVPTLMPIPNEDRVISTAPTSKKPDEEKVSSPPEIA</sequence>
<gene>
    <name evidence="3" type="ORF">A2928_02890</name>
</gene>
<comment type="caution">
    <text evidence="3">The sequence shown here is derived from an EMBL/GenBank/DDBJ whole genome shotgun (WGS) entry which is preliminary data.</text>
</comment>
<accession>A0A1G2NFD0</accession>
<feature type="transmembrane region" description="Helical" evidence="2">
    <location>
        <begin position="379"/>
        <end position="401"/>
    </location>
</feature>
<dbReference type="Proteomes" id="UP000176221">
    <property type="component" value="Unassembled WGS sequence"/>
</dbReference>
<dbReference type="AlphaFoldDB" id="A0A1G2NFD0"/>